<dbReference type="InterPro" id="IPR000119">
    <property type="entry name" value="Hist_DNA-bd"/>
</dbReference>
<dbReference type="SUPFAM" id="SSF47729">
    <property type="entry name" value="IHF-like DNA-binding proteins"/>
    <property type="match status" value="1"/>
</dbReference>
<proteinExistence type="inferred from homology"/>
<keyword evidence="2" id="KW-0226">DNA condensation</keyword>
<dbReference type="InterPro" id="IPR020816">
    <property type="entry name" value="Histone-like_DNA-bd_CS"/>
</dbReference>
<dbReference type="InterPro" id="IPR010992">
    <property type="entry name" value="IHF-like_DNA-bd_dom_sf"/>
</dbReference>
<organism evidence="5 6">
    <name type="scientific">Neisseria zoodegmatis</name>
    <dbReference type="NCBI Taxonomy" id="326523"/>
    <lineage>
        <taxon>Bacteria</taxon>
        <taxon>Pseudomonadati</taxon>
        <taxon>Pseudomonadota</taxon>
        <taxon>Betaproteobacteria</taxon>
        <taxon>Neisseriales</taxon>
        <taxon>Neisseriaceae</taxon>
        <taxon>Neisseria</taxon>
    </lineage>
</organism>
<dbReference type="GO" id="GO:0030261">
    <property type="term" value="P:chromosome condensation"/>
    <property type="evidence" value="ECO:0007669"/>
    <property type="project" value="UniProtKB-KW"/>
</dbReference>
<dbReference type="GO" id="GO:0030527">
    <property type="term" value="F:structural constituent of chromatin"/>
    <property type="evidence" value="ECO:0007669"/>
    <property type="project" value="InterPro"/>
</dbReference>
<gene>
    <name evidence="5" type="primary">hupB_2</name>
    <name evidence="5" type="ORF">NCTC12229_00753</name>
</gene>
<evidence type="ECO:0000256" key="1">
    <source>
        <dbReference type="ARBA" id="ARBA00010529"/>
    </source>
</evidence>
<protein>
    <submittedName>
        <fullName evidence="5">DNA-binding protein HU-B</fullName>
    </submittedName>
</protein>
<dbReference type="PRINTS" id="PR01727">
    <property type="entry name" value="DNABINDINGHU"/>
</dbReference>
<keyword evidence="3 5" id="KW-0238">DNA-binding</keyword>
<evidence type="ECO:0000256" key="2">
    <source>
        <dbReference type="ARBA" id="ARBA00023067"/>
    </source>
</evidence>
<comment type="similarity">
    <text evidence="1 4">Belongs to the bacterial histone-like protein family.</text>
</comment>
<dbReference type="OrthoDB" id="9799835at2"/>
<evidence type="ECO:0000256" key="3">
    <source>
        <dbReference type="ARBA" id="ARBA00023125"/>
    </source>
</evidence>
<accession>A0A378WFU6</accession>
<dbReference type="RefSeq" id="WP_115133593.1">
    <property type="nucleotide sequence ID" value="NZ_UGRS01000001.1"/>
</dbReference>
<evidence type="ECO:0000313" key="5">
    <source>
        <dbReference type="EMBL" id="SUA36338.1"/>
    </source>
</evidence>
<reference evidence="5 6" key="1">
    <citation type="submission" date="2018-06" db="EMBL/GenBank/DDBJ databases">
        <authorList>
            <consortium name="Pathogen Informatics"/>
            <person name="Doyle S."/>
        </authorList>
    </citation>
    <scope>NUCLEOTIDE SEQUENCE [LARGE SCALE GENOMIC DNA]</scope>
    <source>
        <strain evidence="5 6">NCTC12229</strain>
    </source>
</reference>
<dbReference type="Gene3D" id="4.10.520.10">
    <property type="entry name" value="IHF-like DNA-binding proteins"/>
    <property type="match status" value="1"/>
</dbReference>
<evidence type="ECO:0000256" key="4">
    <source>
        <dbReference type="RuleBase" id="RU003939"/>
    </source>
</evidence>
<dbReference type="Pfam" id="PF00216">
    <property type="entry name" value="Bac_DNA_binding"/>
    <property type="match status" value="1"/>
</dbReference>
<sequence length="90" mass="9848">MNKSELIQAIADETELHKNDVAVFLDGFVEVVKQELKDGNDITLVGFGTFTVADKPERQGRNPKTGELLTIAAHKTPKFKPGKALKDAVN</sequence>
<dbReference type="EMBL" id="UGRS01000001">
    <property type="protein sequence ID" value="SUA36338.1"/>
    <property type="molecule type" value="Genomic_DNA"/>
</dbReference>
<dbReference type="PROSITE" id="PS00045">
    <property type="entry name" value="HISTONE_LIKE"/>
    <property type="match status" value="1"/>
</dbReference>
<dbReference type="CDD" id="cd13831">
    <property type="entry name" value="HU"/>
    <property type="match status" value="1"/>
</dbReference>
<dbReference type="GO" id="GO:0005829">
    <property type="term" value="C:cytosol"/>
    <property type="evidence" value="ECO:0007669"/>
    <property type="project" value="TreeGrafter"/>
</dbReference>
<dbReference type="Proteomes" id="UP000254055">
    <property type="component" value="Unassembled WGS sequence"/>
</dbReference>
<dbReference type="GO" id="GO:0003677">
    <property type="term" value="F:DNA binding"/>
    <property type="evidence" value="ECO:0007669"/>
    <property type="project" value="UniProtKB-KW"/>
</dbReference>
<dbReference type="AlphaFoldDB" id="A0A378WFU6"/>
<evidence type="ECO:0000313" key="6">
    <source>
        <dbReference type="Proteomes" id="UP000254055"/>
    </source>
</evidence>
<dbReference type="PANTHER" id="PTHR33175">
    <property type="entry name" value="DNA-BINDING PROTEIN HU"/>
    <property type="match status" value="1"/>
</dbReference>
<name>A0A378WFU6_9NEIS</name>
<dbReference type="SMART" id="SM00411">
    <property type="entry name" value="BHL"/>
    <property type="match status" value="1"/>
</dbReference>
<dbReference type="PANTHER" id="PTHR33175:SF3">
    <property type="entry name" value="DNA-BINDING PROTEIN HU-BETA"/>
    <property type="match status" value="1"/>
</dbReference>